<dbReference type="Gene3D" id="3.30.470.20">
    <property type="entry name" value="ATP-grasp fold, B domain"/>
    <property type="match status" value="1"/>
</dbReference>
<evidence type="ECO:0000256" key="8">
    <source>
        <dbReference type="ARBA" id="ARBA00022960"/>
    </source>
</evidence>
<evidence type="ECO:0000313" key="17">
    <source>
        <dbReference type="Proteomes" id="UP000280417"/>
    </source>
</evidence>
<evidence type="ECO:0000256" key="9">
    <source>
        <dbReference type="ARBA" id="ARBA00022984"/>
    </source>
</evidence>
<protein>
    <submittedName>
        <fullName evidence="16">D-alanine--D-alanine ligase A</fullName>
    </submittedName>
</protein>
<evidence type="ECO:0000256" key="14">
    <source>
        <dbReference type="PROSITE-ProRule" id="PRU00409"/>
    </source>
</evidence>
<dbReference type="GO" id="GO:0009252">
    <property type="term" value="P:peptidoglycan biosynthetic process"/>
    <property type="evidence" value="ECO:0007669"/>
    <property type="project" value="UniProtKB-KW"/>
</dbReference>
<evidence type="ECO:0000259" key="15">
    <source>
        <dbReference type="PROSITE" id="PS50975"/>
    </source>
</evidence>
<dbReference type="PANTHER" id="PTHR23132:SF25">
    <property type="entry name" value="D-ALANINE--D-ALANINE LIGASE A"/>
    <property type="match status" value="1"/>
</dbReference>
<evidence type="ECO:0000256" key="12">
    <source>
        <dbReference type="PIRSR" id="PIRSR039102-2"/>
    </source>
</evidence>
<dbReference type="Gene3D" id="3.40.50.20">
    <property type="match status" value="1"/>
</dbReference>
<dbReference type="InterPro" id="IPR011761">
    <property type="entry name" value="ATP-grasp"/>
</dbReference>
<evidence type="ECO:0000256" key="3">
    <source>
        <dbReference type="ARBA" id="ARBA00022598"/>
    </source>
</evidence>
<comment type="cofactor">
    <cofactor evidence="1">
        <name>Mn(2+)</name>
        <dbReference type="ChEBI" id="CHEBI:29035"/>
    </cofactor>
</comment>
<accession>A0A662D9Q6</accession>
<feature type="binding site" evidence="13">
    <location>
        <position position="203"/>
    </location>
    <ligand>
        <name>Mg(2+)</name>
        <dbReference type="ChEBI" id="CHEBI:18420"/>
        <label>1</label>
    </ligand>
</feature>
<dbReference type="GO" id="GO:0005524">
    <property type="term" value="F:ATP binding"/>
    <property type="evidence" value="ECO:0007669"/>
    <property type="project" value="UniProtKB-UniRule"/>
</dbReference>
<feature type="binding site" evidence="13">
    <location>
        <position position="203"/>
    </location>
    <ligand>
        <name>Mg(2+)</name>
        <dbReference type="ChEBI" id="CHEBI:18420"/>
        <label>2</label>
    </ligand>
</feature>
<reference evidence="16 17" key="1">
    <citation type="submission" date="2018-06" db="EMBL/GenBank/DDBJ databases">
        <title>Extensive metabolic versatility and redundancy in microbially diverse, dynamic hydrothermal sediments.</title>
        <authorList>
            <person name="Dombrowski N."/>
            <person name="Teske A."/>
            <person name="Baker B.J."/>
        </authorList>
    </citation>
    <scope>NUCLEOTIDE SEQUENCE [LARGE SCALE GENOMIC DNA]</scope>
    <source>
        <strain evidence="16">B3_G15</strain>
    </source>
</reference>
<comment type="similarity">
    <text evidence="2">Belongs to the D-alanine--D-alanine ligase family.</text>
</comment>
<dbReference type="FunFam" id="3.30.470.20:FF:000008">
    <property type="entry name" value="D-alanine--D-alanine ligase"/>
    <property type="match status" value="1"/>
</dbReference>
<dbReference type="InterPro" id="IPR016185">
    <property type="entry name" value="PreATP-grasp_dom_sf"/>
</dbReference>
<evidence type="ECO:0000256" key="5">
    <source>
        <dbReference type="ARBA" id="ARBA00022741"/>
    </source>
</evidence>
<gene>
    <name evidence="16" type="ORF">DRJ04_08675</name>
</gene>
<dbReference type="GO" id="GO:0005829">
    <property type="term" value="C:cytosol"/>
    <property type="evidence" value="ECO:0007669"/>
    <property type="project" value="TreeGrafter"/>
</dbReference>
<dbReference type="GO" id="GO:0008716">
    <property type="term" value="F:D-alanine-D-alanine ligase activity"/>
    <property type="evidence" value="ECO:0007669"/>
    <property type="project" value="InterPro"/>
</dbReference>
<feature type="binding site" evidence="12">
    <location>
        <begin position="71"/>
        <end position="73"/>
    </location>
    <ligand>
        <name>ATP</name>
        <dbReference type="ChEBI" id="CHEBI:30616"/>
    </ligand>
</feature>
<dbReference type="Gene3D" id="3.30.1490.20">
    <property type="entry name" value="ATP-grasp fold, A domain"/>
    <property type="match status" value="1"/>
</dbReference>
<keyword evidence="10 13" id="KW-0464">Manganese</keyword>
<dbReference type="GO" id="GO:0008360">
    <property type="term" value="P:regulation of cell shape"/>
    <property type="evidence" value="ECO:0007669"/>
    <property type="project" value="UniProtKB-KW"/>
</dbReference>
<dbReference type="InterPro" id="IPR011095">
    <property type="entry name" value="Dala_Dala_lig_C"/>
</dbReference>
<feature type="non-terminal residue" evidence="16">
    <location>
        <position position="1"/>
    </location>
</feature>
<feature type="binding site" evidence="12">
    <location>
        <begin position="79"/>
        <end position="80"/>
    </location>
    <ligand>
        <name>ATP</name>
        <dbReference type="ChEBI" id="CHEBI:30616"/>
    </ligand>
</feature>
<name>A0A662D9Q6_UNCAE</name>
<feature type="binding site" evidence="12">
    <location>
        <position position="31"/>
    </location>
    <ligand>
        <name>ATP</name>
        <dbReference type="ChEBI" id="CHEBI:30616"/>
    </ligand>
</feature>
<evidence type="ECO:0000256" key="4">
    <source>
        <dbReference type="ARBA" id="ARBA00022723"/>
    </source>
</evidence>
<evidence type="ECO:0000256" key="6">
    <source>
        <dbReference type="ARBA" id="ARBA00022840"/>
    </source>
</evidence>
<feature type="binding site" evidence="12">
    <location>
        <begin position="109"/>
        <end position="116"/>
    </location>
    <ligand>
        <name>ATP</name>
        <dbReference type="ChEBI" id="CHEBI:30616"/>
    </ligand>
</feature>
<keyword evidence="3 16" id="KW-0436">Ligase</keyword>
<feature type="domain" description="ATP-grasp" evidence="15">
    <location>
        <begin position="35"/>
        <end position="236"/>
    </location>
</feature>
<feature type="binding site" evidence="12">
    <location>
        <begin position="202"/>
        <end position="203"/>
    </location>
    <ligand>
        <name>ATP</name>
        <dbReference type="ChEBI" id="CHEBI:30616"/>
    </ligand>
</feature>
<dbReference type="Proteomes" id="UP000280417">
    <property type="component" value="Unassembled WGS sequence"/>
</dbReference>
<evidence type="ECO:0000256" key="7">
    <source>
        <dbReference type="ARBA" id="ARBA00022842"/>
    </source>
</evidence>
<dbReference type="EMBL" id="QMQA01000288">
    <property type="protein sequence ID" value="RLE11081.1"/>
    <property type="molecule type" value="Genomic_DNA"/>
</dbReference>
<keyword evidence="8" id="KW-0133">Cell shape</keyword>
<evidence type="ECO:0000256" key="1">
    <source>
        <dbReference type="ARBA" id="ARBA00001936"/>
    </source>
</evidence>
<proteinExistence type="inferred from homology"/>
<dbReference type="InterPro" id="IPR005905">
    <property type="entry name" value="D_ala_D_ala"/>
</dbReference>
<sequence>GEDGTIQGIFEHIQIPYVGSGVLGSSVNMDKEFSKRLLRERGLPIAEFIVFEKGEVPSYEDVSRKLGNAVFVKPASLGSSVGISMVENKDQYVQAVKDAFTYDTKIIVERRVKGREIECSVLGGENPIASLPGEIIPRKGFYSYDAKYLDEDGAELVVPAKLDDNMIEEIKFIAVKAFKVLGCFGLARVDFFLVEDSKIIINELNTIPGFTQMSMYPKLWEVSGIPQHELVGRLIEIAVERFETLRKLRRFYI</sequence>
<organism evidence="16 17">
    <name type="scientific">Aerophobetes bacterium</name>
    <dbReference type="NCBI Taxonomy" id="2030807"/>
    <lineage>
        <taxon>Bacteria</taxon>
        <taxon>Candidatus Aerophobota</taxon>
    </lineage>
</organism>
<dbReference type="InterPro" id="IPR013815">
    <property type="entry name" value="ATP_grasp_subdomain_1"/>
</dbReference>
<dbReference type="Pfam" id="PF07478">
    <property type="entry name" value="Dala_Dala_lig_C"/>
    <property type="match status" value="1"/>
</dbReference>
<dbReference type="PROSITE" id="PS00844">
    <property type="entry name" value="DALA_DALA_LIGASE_2"/>
    <property type="match status" value="1"/>
</dbReference>
<evidence type="ECO:0000256" key="10">
    <source>
        <dbReference type="ARBA" id="ARBA00023211"/>
    </source>
</evidence>
<feature type="binding site" evidence="13">
    <location>
        <position position="190"/>
    </location>
    <ligand>
        <name>Mg(2+)</name>
        <dbReference type="ChEBI" id="CHEBI:18420"/>
        <label>1</label>
    </ligand>
</feature>
<dbReference type="PANTHER" id="PTHR23132">
    <property type="entry name" value="D-ALANINE--D-ALANINE LIGASE"/>
    <property type="match status" value="1"/>
</dbReference>
<dbReference type="SUPFAM" id="SSF56059">
    <property type="entry name" value="Glutathione synthetase ATP-binding domain-like"/>
    <property type="match status" value="1"/>
</dbReference>
<dbReference type="PROSITE" id="PS50975">
    <property type="entry name" value="ATP_GRASP"/>
    <property type="match status" value="1"/>
</dbReference>
<dbReference type="AlphaFoldDB" id="A0A662D9Q6"/>
<evidence type="ECO:0000313" key="16">
    <source>
        <dbReference type="EMBL" id="RLE11081.1"/>
    </source>
</evidence>
<dbReference type="GO" id="GO:0046872">
    <property type="term" value="F:metal ion binding"/>
    <property type="evidence" value="ECO:0007669"/>
    <property type="project" value="UniProtKB-KW"/>
</dbReference>
<keyword evidence="6 14" id="KW-0067">ATP-binding</keyword>
<evidence type="ECO:0000256" key="2">
    <source>
        <dbReference type="ARBA" id="ARBA00010871"/>
    </source>
</evidence>
<evidence type="ECO:0000256" key="13">
    <source>
        <dbReference type="PIRSR" id="PIRSR039102-3"/>
    </source>
</evidence>
<keyword evidence="11" id="KW-0961">Cell wall biogenesis/degradation</keyword>
<evidence type="ECO:0000256" key="11">
    <source>
        <dbReference type="ARBA" id="ARBA00023316"/>
    </source>
</evidence>
<keyword evidence="9" id="KW-0573">Peptidoglycan synthesis</keyword>
<dbReference type="SUPFAM" id="SSF52440">
    <property type="entry name" value="PreATP-grasp domain"/>
    <property type="match status" value="1"/>
</dbReference>
<dbReference type="PIRSF" id="PIRSF039102">
    <property type="entry name" value="Ddl/VanB"/>
    <property type="match status" value="1"/>
</dbReference>
<keyword evidence="7 13" id="KW-0460">Magnesium</keyword>
<dbReference type="NCBIfam" id="NF002528">
    <property type="entry name" value="PRK01966.1-4"/>
    <property type="match status" value="1"/>
</dbReference>
<keyword evidence="4 13" id="KW-0479">Metal-binding</keyword>
<dbReference type="NCBIfam" id="TIGR01205">
    <property type="entry name" value="D_ala_D_alaTIGR"/>
    <property type="match status" value="1"/>
</dbReference>
<feature type="binding site" evidence="13">
    <location>
        <position position="205"/>
    </location>
    <ligand>
        <name>Mg(2+)</name>
        <dbReference type="ChEBI" id="CHEBI:18420"/>
        <label>2</label>
    </ligand>
</feature>
<keyword evidence="5 12" id="KW-0547">Nucleotide-binding</keyword>
<comment type="cofactor">
    <cofactor evidence="13">
        <name>Mg(2+)</name>
        <dbReference type="ChEBI" id="CHEBI:18420"/>
    </cofactor>
    <cofactor evidence="13">
        <name>Mn(2+)</name>
        <dbReference type="ChEBI" id="CHEBI:29035"/>
    </cofactor>
    <text evidence="13">Binds 2 magnesium or manganese ions per subunit.</text>
</comment>
<dbReference type="GO" id="GO:0071555">
    <property type="term" value="P:cell wall organization"/>
    <property type="evidence" value="ECO:0007669"/>
    <property type="project" value="UniProtKB-KW"/>
</dbReference>
<dbReference type="InterPro" id="IPR000291">
    <property type="entry name" value="D-Ala_lig_Van_CS"/>
</dbReference>
<comment type="caution">
    <text evidence="16">The sequence shown here is derived from an EMBL/GenBank/DDBJ whole genome shotgun (WGS) entry which is preliminary data.</text>
</comment>